<keyword evidence="2 7" id="KW-0285">Flavoprotein</keyword>
<feature type="binding site" evidence="8">
    <location>
        <position position="51"/>
    </location>
    <ligand>
        <name>FMN</name>
        <dbReference type="ChEBI" id="CHEBI:58210"/>
        <note>ligand shared between dimeric partners</note>
    </ligand>
</feature>
<dbReference type="PIRSF" id="PIRSF000232">
    <property type="entry name" value="YdjA"/>
    <property type="match status" value="1"/>
</dbReference>
<evidence type="ECO:0000256" key="6">
    <source>
        <dbReference type="ARBA" id="ARBA00023027"/>
    </source>
</evidence>
<organism evidence="10">
    <name type="scientific">uncultured Aureispira sp</name>
    <dbReference type="NCBI Taxonomy" id="1331704"/>
    <lineage>
        <taxon>Bacteria</taxon>
        <taxon>Pseudomonadati</taxon>
        <taxon>Bacteroidota</taxon>
        <taxon>Saprospiria</taxon>
        <taxon>Saprospirales</taxon>
        <taxon>Saprospiraceae</taxon>
        <taxon>Aureispira</taxon>
        <taxon>environmental samples</taxon>
    </lineage>
</organism>
<dbReference type="PANTHER" id="PTHR43821:SF1">
    <property type="entry name" value="NAD(P)H NITROREDUCTASE YDJA-RELATED"/>
    <property type="match status" value="1"/>
</dbReference>
<comment type="similarity">
    <text evidence="1 7">Belongs to the nitroreductase family.</text>
</comment>
<dbReference type="EMBL" id="CACVAQ010000481">
    <property type="protein sequence ID" value="CAA6829324.1"/>
    <property type="molecule type" value="Genomic_DNA"/>
</dbReference>
<gene>
    <name evidence="10" type="ORF">HELGO_WM24203</name>
</gene>
<evidence type="ECO:0000256" key="4">
    <source>
        <dbReference type="ARBA" id="ARBA00022857"/>
    </source>
</evidence>
<dbReference type="Pfam" id="PF00881">
    <property type="entry name" value="Nitroreductase"/>
    <property type="match status" value="1"/>
</dbReference>
<feature type="domain" description="Nitroreductase" evidence="9">
    <location>
        <begin position="17"/>
        <end position="178"/>
    </location>
</feature>
<reference evidence="10" key="1">
    <citation type="submission" date="2020-01" db="EMBL/GenBank/DDBJ databases">
        <authorList>
            <person name="Meier V. D."/>
            <person name="Meier V D."/>
        </authorList>
    </citation>
    <scope>NUCLEOTIDE SEQUENCE</scope>
    <source>
        <strain evidence="10">HLG_WM_MAG_10</strain>
    </source>
</reference>
<feature type="binding site" description="in other chain" evidence="8">
    <location>
        <begin position="20"/>
        <end position="22"/>
    </location>
    <ligand>
        <name>FMN</name>
        <dbReference type="ChEBI" id="CHEBI:58210"/>
        <note>ligand shared between dimeric partners</note>
    </ligand>
</feature>
<keyword evidence="4 7" id="KW-0521">NADP</keyword>
<feature type="binding site" description="in other chain" evidence="8">
    <location>
        <begin position="147"/>
        <end position="149"/>
    </location>
    <ligand>
        <name>FMN</name>
        <dbReference type="ChEBI" id="CHEBI:58210"/>
        <note>ligand shared between dimeric partners</note>
    </ligand>
</feature>
<sequence>MDANTPFKKGQLSTQIIRSRRSIFPHAYTDEKIPTTLLEELLENANHAPTHRLTEPWRFKVIAGEKLGALGDLLANLYKEKMSEEKFSDMKYKKTAQKPRQCSHVIAICMERDAEERIPEWEEIAATAMAVQNIWLSASAYGIGAYWSSPSTIKSLACQDFLNLGERQRCLGFLYMGYHKMPAQEAKRTAIQEKTEWL</sequence>
<evidence type="ECO:0000256" key="1">
    <source>
        <dbReference type="ARBA" id="ARBA00007118"/>
    </source>
</evidence>
<proteinExistence type="inferred from homology"/>
<dbReference type="SUPFAM" id="SSF55469">
    <property type="entry name" value="FMN-dependent nitroreductase-like"/>
    <property type="match status" value="1"/>
</dbReference>
<dbReference type="InterPro" id="IPR029479">
    <property type="entry name" value="Nitroreductase"/>
</dbReference>
<dbReference type="GO" id="GO:0016491">
    <property type="term" value="F:oxidoreductase activity"/>
    <property type="evidence" value="ECO:0007669"/>
    <property type="project" value="UniProtKB-UniRule"/>
</dbReference>
<evidence type="ECO:0000259" key="9">
    <source>
        <dbReference type="Pfam" id="PF00881"/>
    </source>
</evidence>
<dbReference type="AlphaFoldDB" id="A0A6S6UHC4"/>
<keyword evidence="3 7" id="KW-0288">FMN</keyword>
<evidence type="ECO:0000256" key="7">
    <source>
        <dbReference type="PIRNR" id="PIRNR000232"/>
    </source>
</evidence>
<dbReference type="PANTHER" id="PTHR43821">
    <property type="entry name" value="NAD(P)H NITROREDUCTASE YDJA-RELATED"/>
    <property type="match status" value="1"/>
</dbReference>
<accession>A0A6S6UHC4</accession>
<evidence type="ECO:0000256" key="3">
    <source>
        <dbReference type="ARBA" id="ARBA00022643"/>
    </source>
</evidence>
<name>A0A6S6UHC4_9BACT</name>
<keyword evidence="6 7" id="KW-0520">NAD</keyword>
<dbReference type="InterPro" id="IPR000415">
    <property type="entry name" value="Nitroreductase-like"/>
</dbReference>
<dbReference type="CDD" id="cd02135">
    <property type="entry name" value="YdjA-like"/>
    <property type="match status" value="1"/>
</dbReference>
<dbReference type="EC" id="1.-.-.-" evidence="7"/>
<evidence type="ECO:0000256" key="2">
    <source>
        <dbReference type="ARBA" id="ARBA00022630"/>
    </source>
</evidence>
<protein>
    <recommendedName>
        <fullName evidence="7">Putative NAD(P)H nitroreductase</fullName>
        <ecNumber evidence="7">1.-.-.-</ecNumber>
    </recommendedName>
</protein>
<dbReference type="InterPro" id="IPR052530">
    <property type="entry name" value="NAD(P)H_nitroreductase"/>
</dbReference>
<keyword evidence="5 7" id="KW-0560">Oxidoreductase</keyword>
<dbReference type="Gene3D" id="3.40.109.10">
    <property type="entry name" value="NADH Oxidase"/>
    <property type="match status" value="1"/>
</dbReference>
<dbReference type="InterPro" id="IPR026021">
    <property type="entry name" value="YdjA-like"/>
</dbReference>
<evidence type="ECO:0000256" key="5">
    <source>
        <dbReference type="ARBA" id="ARBA00023002"/>
    </source>
</evidence>
<comment type="cofactor">
    <cofactor evidence="8">
        <name>FMN</name>
        <dbReference type="ChEBI" id="CHEBI:58210"/>
    </cofactor>
    <text evidence="8">Binds 1 FMN per subunit.</text>
</comment>
<evidence type="ECO:0000313" key="10">
    <source>
        <dbReference type="EMBL" id="CAA6829324.1"/>
    </source>
</evidence>
<evidence type="ECO:0000256" key="8">
    <source>
        <dbReference type="PIRSR" id="PIRSR000232-1"/>
    </source>
</evidence>